<sequence length="195" mass="22110">MKPSYFKSLRSILLLSFLTLFLTSCSYYKIPIDGANDFHSLVSKLVDESAVKIKKNVAYEEVVLVSDFVNIQDLENKSQLGFLLSNMLKDKLVSLDIVVREVIFGKEFQLGQQGFNMLIRDKNKIISDEVSKARYAVVGTYSISTRSLNIFIKLIDVQTGNILASSHERTSIDQEILDLEGEEKRSIVLRPRVVL</sequence>
<evidence type="ECO:0000259" key="1">
    <source>
        <dbReference type="Pfam" id="PF17680"/>
    </source>
</evidence>
<dbReference type="InterPro" id="IPR041215">
    <property type="entry name" value="FlgO_dom"/>
</dbReference>
<dbReference type="Pfam" id="PF17680">
    <property type="entry name" value="FlgO"/>
    <property type="match status" value="1"/>
</dbReference>
<keyword evidence="3" id="KW-1185">Reference proteome</keyword>
<feature type="domain" description="FlgO" evidence="1">
    <location>
        <begin position="40"/>
        <end position="169"/>
    </location>
</feature>
<reference evidence="2" key="1">
    <citation type="submission" date="2022-07" db="EMBL/GenBank/DDBJ databases">
        <title>Arcobacter roscoffensis sp. nov., a marine bacterium isolated from coastal seawater collected from Roscoff, France.</title>
        <authorList>
            <person name="Pascual J."/>
            <person name="Lepeaux C."/>
            <person name="Methner A."/>
            <person name="Overmann J."/>
        </authorList>
    </citation>
    <scope>NUCLEOTIDE SEQUENCE</scope>
    <source>
        <strain evidence="2">ARW1-2F2</strain>
    </source>
</reference>
<protein>
    <submittedName>
        <fullName evidence="2">FlgO family outer membrane protein</fullName>
    </submittedName>
</protein>
<evidence type="ECO:0000313" key="2">
    <source>
        <dbReference type="EMBL" id="UTJ06442.1"/>
    </source>
</evidence>
<dbReference type="EMBL" id="CP100595">
    <property type="protein sequence ID" value="UTJ06442.1"/>
    <property type="molecule type" value="Genomic_DNA"/>
</dbReference>
<name>A0ABY5E3J7_9BACT</name>
<dbReference type="Proteomes" id="UP001060012">
    <property type="component" value="Chromosome"/>
</dbReference>
<organism evidence="2 3">
    <name type="scientific">Arcobacter roscoffensis</name>
    <dbReference type="NCBI Taxonomy" id="2961520"/>
    <lineage>
        <taxon>Bacteria</taxon>
        <taxon>Pseudomonadati</taxon>
        <taxon>Campylobacterota</taxon>
        <taxon>Epsilonproteobacteria</taxon>
        <taxon>Campylobacterales</taxon>
        <taxon>Arcobacteraceae</taxon>
        <taxon>Arcobacter</taxon>
    </lineage>
</organism>
<dbReference type="PROSITE" id="PS51257">
    <property type="entry name" value="PROKAR_LIPOPROTEIN"/>
    <property type="match status" value="1"/>
</dbReference>
<evidence type="ECO:0000313" key="3">
    <source>
        <dbReference type="Proteomes" id="UP001060012"/>
    </source>
</evidence>
<proteinExistence type="predicted"/>
<accession>A0ABY5E3J7</accession>
<dbReference type="RefSeq" id="WP_254576621.1">
    <property type="nucleotide sequence ID" value="NZ_CP100595.1"/>
</dbReference>
<gene>
    <name evidence="2" type="ORF">NJU99_14490</name>
</gene>